<dbReference type="InterPro" id="IPR014395">
    <property type="entry name" value="Pen/GL7ACA/AHL_acylase"/>
</dbReference>
<evidence type="ECO:0000313" key="2">
    <source>
        <dbReference type="Proteomes" id="UP000694001"/>
    </source>
</evidence>
<dbReference type="EMBL" id="CP076448">
    <property type="protein sequence ID" value="QXM25103.1"/>
    <property type="molecule type" value="Genomic_DNA"/>
</dbReference>
<gene>
    <name evidence="1" type="ORF">KO353_02295</name>
</gene>
<dbReference type="Pfam" id="PF01804">
    <property type="entry name" value="Penicil_amidase"/>
    <property type="match status" value="1"/>
</dbReference>
<evidence type="ECO:0000313" key="1">
    <source>
        <dbReference type="EMBL" id="QXM25103.1"/>
    </source>
</evidence>
<organism evidence="1 2">
    <name type="scientific">Elioraea tepida</name>
    <dbReference type="NCBI Taxonomy" id="2843330"/>
    <lineage>
        <taxon>Bacteria</taxon>
        <taxon>Pseudomonadati</taxon>
        <taxon>Pseudomonadota</taxon>
        <taxon>Alphaproteobacteria</taxon>
        <taxon>Acetobacterales</taxon>
        <taxon>Elioraeaceae</taxon>
        <taxon>Elioraea</taxon>
    </lineage>
</organism>
<dbReference type="PANTHER" id="PTHR34218">
    <property type="entry name" value="PEPTIDASE S45 PENICILLIN AMIDASE"/>
    <property type="match status" value="1"/>
</dbReference>
<accession>A0A975YK40</accession>
<dbReference type="InterPro" id="IPR002692">
    <property type="entry name" value="S45"/>
</dbReference>
<dbReference type="RefSeq" id="WP_218286159.1">
    <property type="nucleotide sequence ID" value="NZ_CP076448.1"/>
</dbReference>
<dbReference type="PIRSF" id="PIRSF001227">
    <property type="entry name" value="Pen_acylase"/>
    <property type="match status" value="1"/>
</dbReference>
<dbReference type="AlphaFoldDB" id="A0A975YK40"/>
<keyword evidence="2" id="KW-1185">Reference proteome</keyword>
<sequence length="786" mass="85891">MPKLVRLARRLLLALLALAVALPVLALAAGWVVLRVTLPPQRAEAEIPGLSAPVEVTLDRHGIPYVRAGSEADAWAAIGWLHARDRMFQMELMRRSASGRLSELIGAPGLRLDRYVRLLGLEQAAREDFAGLPEETRAALAAYARGVNAWIARKGRWSAPEFVIIGHTPEPWRETDSLLWGKMMAVFLSGNARTELARLRLATMLPRERIDELWPRDRSEGNPVASLPDLGAHLSRLLAALPAFGEDAPVPPSASNVWAVTGERSATSLPLLANDPHLAFAQPIQWHLARVEAPGLTLAGAFAPGVPFLVLGRNHAIAWGMTTTHSDTQDVFIERLDGPDRYVTPDGPRPFTVREERVRVRFGKEVTLRVRATRHGPVLSDLDPTPGTPEGHVLAVAMTALFPGDQAAAALHRLNRASSFAEAETAVASIGAPQQNIVIADRAGRMGMILPARVPVRRAGDGAFPAPGWDGSHDWLGFAPYEALPRFVDPPSGRIVNANNRVVPDDFPVFLGRDWWGDWRFRRILERLEAEPAQTAETMAAIQMDEVSLAARALLPLMTTIDPPSDPRAASALARLRAWDGTMAADRPEPLIYSAWVRQIGRRIAAGALGPDQEAFRESSAEFLLFVLRDGRHWCGEGGCHRLLSSALTAALAELTEAHGAEIERWRWGAVHMVRFQHPLMRFVPVIGPWFGTVLETGGDSHTVMRAGIRLSGSAPYENIHGAGYRGVYDLADLDRSRFIIATGQSGHPLSPHYRDLTPLWGSGATLRLTATPDGETGRILLRPGR</sequence>
<dbReference type="GO" id="GO:0017000">
    <property type="term" value="P:antibiotic biosynthetic process"/>
    <property type="evidence" value="ECO:0007669"/>
    <property type="project" value="InterPro"/>
</dbReference>
<dbReference type="PANTHER" id="PTHR34218:SF4">
    <property type="entry name" value="ACYL-HOMOSERINE LACTONE ACYLASE QUIP"/>
    <property type="match status" value="1"/>
</dbReference>
<reference evidence="1" key="1">
    <citation type="submission" date="2021-06" db="EMBL/GenBank/DDBJ databases">
        <title>Elioraea tepida, sp. nov., a moderately thermophilic aerobic anoxygenic phototrophic bacterium isolated from an alkaline siliceous hot spring mat community in Yellowstone National Park, WY, USA.</title>
        <authorList>
            <person name="Saini M.K."/>
            <person name="Yoshida S."/>
            <person name="Sebastian A."/>
            <person name="Hirose S."/>
            <person name="Hara E."/>
            <person name="Tamaki H."/>
            <person name="Soulier N.T."/>
            <person name="Albert I."/>
            <person name="Hanada S."/>
            <person name="Bryant D.A."/>
            <person name="Tank M."/>
        </authorList>
    </citation>
    <scope>NUCLEOTIDE SEQUENCE</scope>
    <source>
        <strain evidence="1">MS-P2</strain>
    </source>
</reference>
<dbReference type="CDD" id="cd03747">
    <property type="entry name" value="Ntn_PGA_like"/>
    <property type="match status" value="1"/>
</dbReference>
<dbReference type="KEGG" id="elio:KO353_02295"/>
<dbReference type="Proteomes" id="UP000694001">
    <property type="component" value="Chromosome"/>
</dbReference>
<protein>
    <submittedName>
        <fullName evidence="1">Penicillin acylase family protein</fullName>
    </submittedName>
</protein>
<name>A0A975YK40_9PROT</name>
<proteinExistence type="predicted"/>
<dbReference type="GO" id="GO:0016787">
    <property type="term" value="F:hydrolase activity"/>
    <property type="evidence" value="ECO:0007669"/>
    <property type="project" value="InterPro"/>
</dbReference>